<reference evidence="1" key="1">
    <citation type="submission" date="2022-08" db="UniProtKB">
        <authorList>
            <consortium name="EnsemblMetazoa"/>
        </authorList>
    </citation>
    <scope>IDENTIFICATION</scope>
    <source>
        <strain evidence="1">Israel</strain>
    </source>
</reference>
<dbReference type="Gene3D" id="1.10.8.20">
    <property type="entry name" value="N-terminal domain of phosphatidylinositol transfer protein sec14p"/>
    <property type="match status" value="1"/>
</dbReference>
<evidence type="ECO:0000313" key="1">
    <source>
        <dbReference type="EnsemblMetazoa" id="PPAI001867-PA"/>
    </source>
</evidence>
<dbReference type="PRINTS" id="PR00180">
    <property type="entry name" value="CRETINALDHBP"/>
</dbReference>
<name>A0A1B0D3E4_PHLPP</name>
<sequence>MSSKFESNTEEGENLRSQALDQFREWITKHPKIKKCKTDDKFLLRFLRTKKFSVPGACELLENYLTLRKTLSHSFNNLDIERSEFQTILDFNGGFILKETDLKGRLVFYVDLGKLDMIKFSAVDFMRIANLFFESISLDERSQINGIVQVLNCNGLRLSSLIIWTPTTIKEFAQCWQQAFPIRYQKIYFVNVPSFAKSLLQVFLSFLSEKIRSRLSIVNGWDEVFEELGSSIFPKDIGGKAFSTELQEYTKKFVTQCREEVLDLISDIDIEVSDTKVNFGNSYDADLDAAIIANGWDEVFEELGSSIFPEEIGGKVPISELGEYTKKFVTQCREEVLDLISDIDIEVSDTKVNFGNSYDADLDAAIVGSFRKISVD</sequence>
<dbReference type="Gene3D" id="3.40.525.10">
    <property type="entry name" value="CRAL-TRIO lipid binding domain"/>
    <property type="match status" value="1"/>
</dbReference>
<dbReference type="InterPro" id="IPR001251">
    <property type="entry name" value="CRAL-TRIO_dom"/>
</dbReference>
<organism evidence="1 2">
    <name type="scientific">Phlebotomus papatasi</name>
    <name type="common">Sandfly</name>
    <dbReference type="NCBI Taxonomy" id="29031"/>
    <lineage>
        <taxon>Eukaryota</taxon>
        <taxon>Metazoa</taxon>
        <taxon>Ecdysozoa</taxon>
        <taxon>Arthropoda</taxon>
        <taxon>Hexapoda</taxon>
        <taxon>Insecta</taxon>
        <taxon>Pterygota</taxon>
        <taxon>Neoptera</taxon>
        <taxon>Endopterygota</taxon>
        <taxon>Diptera</taxon>
        <taxon>Nematocera</taxon>
        <taxon>Psychodoidea</taxon>
        <taxon>Psychodidae</taxon>
        <taxon>Phlebotomus</taxon>
        <taxon>Phlebotomus</taxon>
    </lineage>
</organism>
<dbReference type="AlphaFoldDB" id="A0A1B0D3E4"/>
<proteinExistence type="predicted"/>
<dbReference type="VEuPathDB" id="VectorBase:PPAPM1_000929"/>
<evidence type="ECO:0000313" key="2">
    <source>
        <dbReference type="Proteomes" id="UP000092462"/>
    </source>
</evidence>
<dbReference type="SMART" id="SM00516">
    <property type="entry name" value="SEC14"/>
    <property type="match status" value="1"/>
</dbReference>
<dbReference type="PROSITE" id="PS50191">
    <property type="entry name" value="CRAL_TRIO"/>
    <property type="match status" value="1"/>
</dbReference>
<dbReference type="GO" id="GO:1902936">
    <property type="term" value="F:phosphatidylinositol bisphosphate binding"/>
    <property type="evidence" value="ECO:0007669"/>
    <property type="project" value="TreeGrafter"/>
</dbReference>
<accession>A0A1B0D3E4</accession>
<dbReference type="InterPro" id="IPR036865">
    <property type="entry name" value="CRAL-TRIO_dom_sf"/>
</dbReference>
<dbReference type="VEuPathDB" id="VectorBase:PPAI001867"/>
<dbReference type="SMART" id="SM01100">
    <property type="entry name" value="CRAL_TRIO_N"/>
    <property type="match status" value="1"/>
</dbReference>
<dbReference type="PANTHER" id="PTHR10174:SF166">
    <property type="entry name" value="LD40136P"/>
    <property type="match status" value="1"/>
</dbReference>
<dbReference type="GO" id="GO:0016020">
    <property type="term" value="C:membrane"/>
    <property type="evidence" value="ECO:0007669"/>
    <property type="project" value="TreeGrafter"/>
</dbReference>
<dbReference type="Proteomes" id="UP000092462">
    <property type="component" value="Unassembled WGS sequence"/>
</dbReference>
<dbReference type="VEuPathDB" id="VectorBase:PPAPM1_007536"/>
<dbReference type="PANTHER" id="PTHR10174">
    <property type="entry name" value="ALPHA-TOCOPHEROL TRANSFER PROTEIN-RELATED"/>
    <property type="match status" value="1"/>
</dbReference>
<dbReference type="InterPro" id="IPR036273">
    <property type="entry name" value="CRAL/TRIO_N_dom_sf"/>
</dbReference>
<dbReference type="CDD" id="cd00170">
    <property type="entry name" value="SEC14"/>
    <property type="match status" value="1"/>
</dbReference>
<keyword evidence="2" id="KW-1185">Reference proteome</keyword>
<dbReference type="SUPFAM" id="SSF52087">
    <property type="entry name" value="CRAL/TRIO domain"/>
    <property type="match status" value="1"/>
</dbReference>
<protein>
    <submittedName>
        <fullName evidence="1">Uncharacterized protein</fullName>
    </submittedName>
</protein>
<dbReference type="SUPFAM" id="SSF46938">
    <property type="entry name" value="CRAL/TRIO N-terminal domain"/>
    <property type="match status" value="1"/>
</dbReference>
<dbReference type="EnsemblMetazoa" id="PPAI001867-RA">
    <property type="protein sequence ID" value="PPAI001867-PA"/>
    <property type="gene ID" value="PPAI001867"/>
</dbReference>
<dbReference type="InterPro" id="IPR011074">
    <property type="entry name" value="CRAL/TRIO_N_dom"/>
</dbReference>
<dbReference type="Pfam" id="PF03765">
    <property type="entry name" value="CRAL_TRIO_N"/>
    <property type="match status" value="1"/>
</dbReference>
<dbReference type="EMBL" id="AJVK01023495">
    <property type="status" value="NOT_ANNOTATED_CDS"/>
    <property type="molecule type" value="Genomic_DNA"/>
</dbReference>
<dbReference type="EMBL" id="AJVK01023494">
    <property type="status" value="NOT_ANNOTATED_CDS"/>
    <property type="molecule type" value="Genomic_DNA"/>
</dbReference>
<dbReference type="Pfam" id="PF00650">
    <property type="entry name" value="CRAL_TRIO"/>
    <property type="match status" value="1"/>
</dbReference>